<evidence type="ECO:0000256" key="1">
    <source>
        <dbReference type="SAM" id="MobiDB-lite"/>
    </source>
</evidence>
<keyword evidence="3" id="KW-1185">Reference proteome</keyword>
<comment type="caution">
    <text evidence="2">The sequence shown here is derived from an EMBL/GenBank/DDBJ whole genome shotgun (WGS) entry which is preliminary data.</text>
</comment>
<feature type="region of interest" description="Disordered" evidence="1">
    <location>
        <begin position="1"/>
        <end position="24"/>
    </location>
</feature>
<organism evidence="2 3">
    <name type="scientific">Platysternon megacephalum</name>
    <name type="common">big-headed turtle</name>
    <dbReference type="NCBI Taxonomy" id="55544"/>
    <lineage>
        <taxon>Eukaryota</taxon>
        <taxon>Metazoa</taxon>
        <taxon>Chordata</taxon>
        <taxon>Craniata</taxon>
        <taxon>Vertebrata</taxon>
        <taxon>Euteleostomi</taxon>
        <taxon>Archelosauria</taxon>
        <taxon>Testudinata</taxon>
        <taxon>Testudines</taxon>
        <taxon>Cryptodira</taxon>
        <taxon>Durocryptodira</taxon>
        <taxon>Testudinoidea</taxon>
        <taxon>Platysternidae</taxon>
        <taxon>Platysternon</taxon>
    </lineage>
</organism>
<reference evidence="2 3" key="1">
    <citation type="submission" date="2019-04" db="EMBL/GenBank/DDBJ databases">
        <title>Draft genome of the big-headed turtle Platysternon megacephalum.</title>
        <authorList>
            <person name="Gong S."/>
        </authorList>
    </citation>
    <scope>NUCLEOTIDE SEQUENCE [LARGE SCALE GENOMIC DNA]</scope>
    <source>
        <strain evidence="2">DO16091913</strain>
        <tissue evidence="2">Muscle</tissue>
    </source>
</reference>
<evidence type="ECO:0000313" key="2">
    <source>
        <dbReference type="EMBL" id="TFK10537.1"/>
    </source>
</evidence>
<reference evidence="2 3" key="2">
    <citation type="submission" date="2019-04" db="EMBL/GenBank/DDBJ databases">
        <title>The genome sequence of big-headed turtle.</title>
        <authorList>
            <person name="Gong S."/>
        </authorList>
    </citation>
    <scope>NUCLEOTIDE SEQUENCE [LARGE SCALE GENOMIC DNA]</scope>
    <source>
        <strain evidence="2">DO16091913</strain>
        <tissue evidence="2">Muscle</tissue>
    </source>
</reference>
<dbReference type="GO" id="GO:0034220">
    <property type="term" value="P:monoatomic ion transmembrane transport"/>
    <property type="evidence" value="ECO:0007669"/>
    <property type="project" value="UniProtKB-KW"/>
</dbReference>
<protein>
    <submittedName>
        <fullName evidence="2">Potassium channel subfamily K member 18</fullName>
    </submittedName>
</protein>
<keyword evidence="2" id="KW-0407">Ion channel</keyword>
<keyword evidence="2" id="KW-0813">Transport</keyword>
<feature type="compositionally biased region" description="Polar residues" evidence="1">
    <location>
        <begin position="1"/>
        <end position="18"/>
    </location>
</feature>
<dbReference type="EMBL" id="QXTE01000040">
    <property type="protein sequence ID" value="TFK10537.1"/>
    <property type="molecule type" value="Genomic_DNA"/>
</dbReference>
<accession>A0A4D9EIR2</accession>
<sequence>MVPLSTQTHRQAQPTLSSGPAVPRAGWFPGLPSIDSGFNHPETQEFSAGTEPASHRLFPWIFSCAGSRLMREPAELHSVQQTDTTGKRFLSGYSQSSLYS</sequence>
<dbReference type="Proteomes" id="UP000297703">
    <property type="component" value="Unassembled WGS sequence"/>
</dbReference>
<gene>
    <name evidence="2" type="ORF">DR999_PMT06463</name>
</gene>
<keyword evidence="2" id="KW-0406">Ion transport</keyword>
<evidence type="ECO:0000313" key="3">
    <source>
        <dbReference type="Proteomes" id="UP000297703"/>
    </source>
</evidence>
<proteinExistence type="predicted"/>
<feature type="region of interest" description="Disordered" evidence="1">
    <location>
        <begin position="76"/>
        <end position="100"/>
    </location>
</feature>
<name>A0A4D9EIR2_9SAUR</name>
<dbReference type="AlphaFoldDB" id="A0A4D9EIR2"/>